<name>A0A9W5W8A5_9BACL</name>
<dbReference type="GO" id="GO:0051536">
    <property type="term" value="F:iron-sulfur cluster binding"/>
    <property type="evidence" value="ECO:0007669"/>
    <property type="project" value="InterPro"/>
</dbReference>
<dbReference type="PROSITE" id="PS51085">
    <property type="entry name" value="2FE2S_FER_2"/>
    <property type="match status" value="1"/>
</dbReference>
<dbReference type="SUPFAM" id="SSF54292">
    <property type="entry name" value="2Fe-2S ferredoxin-like"/>
    <property type="match status" value="1"/>
</dbReference>
<reference evidence="2 3" key="1">
    <citation type="submission" date="2014-02" db="EMBL/GenBank/DDBJ databases">
        <title>Genome sequence of Paenibacillus darwinianus reveals adaptive mechanisms for survival in Antarctic soils.</title>
        <authorList>
            <person name="Dsouza M."/>
            <person name="Taylor M.W."/>
            <person name="Turner S.J."/>
            <person name="Aislabie J."/>
        </authorList>
    </citation>
    <scope>NUCLEOTIDE SEQUENCE [LARGE SCALE GENOMIC DNA]</scope>
    <source>
        <strain evidence="2 3">CE1</strain>
    </source>
</reference>
<evidence type="ECO:0000313" key="2">
    <source>
        <dbReference type="EMBL" id="EXX92187.1"/>
    </source>
</evidence>
<gene>
    <name evidence="2" type="ORF">BG53_02275</name>
</gene>
<dbReference type="CDD" id="cd00207">
    <property type="entry name" value="fer2"/>
    <property type="match status" value="1"/>
</dbReference>
<dbReference type="OrthoDB" id="9807864at2"/>
<evidence type="ECO:0000313" key="3">
    <source>
        <dbReference type="Proteomes" id="UP000053750"/>
    </source>
</evidence>
<dbReference type="Proteomes" id="UP000053750">
    <property type="component" value="Unassembled WGS sequence"/>
</dbReference>
<dbReference type="RefSeq" id="WP_036715959.1">
    <property type="nucleotide sequence ID" value="NZ_KK082246.1"/>
</dbReference>
<comment type="caution">
    <text evidence="2">The sequence shown here is derived from an EMBL/GenBank/DDBJ whole genome shotgun (WGS) entry which is preliminary data.</text>
</comment>
<sequence>MLLLKGRAKSAQVEAESGFTILDLAIKAGVDWGYSCTRGTCARCRTFVEEGAGFLEDVTDAEWDRLEPEELEQGYRAACQAIVKAGAGTIRVVNRFYF</sequence>
<dbReference type="Gene3D" id="3.10.20.30">
    <property type="match status" value="1"/>
</dbReference>
<dbReference type="InterPro" id="IPR012675">
    <property type="entry name" value="Beta-grasp_dom_sf"/>
</dbReference>
<dbReference type="InterPro" id="IPR036010">
    <property type="entry name" value="2Fe-2S_ferredoxin-like_sf"/>
</dbReference>
<organism evidence="2 3">
    <name type="scientific">Paenibacillus darwinianus</name>
    <dbReference type="NCBI Taxonomy" id="1380763"/>
    <lineage>
        <taxon>Bacteria</taxon>
        <taxon>Bacillati</taxon>
        <taxon>Bacillota</taxon>
        <taxon>Bacilli</taxon>
        <taxon>Bacillales</taxon>
        <taxon>Paenibacillaceae</taxon>
        <taxon>Paenibacillus</taxon>
    </lineage>
</organism>
<dbReference type="Pfam" id="PF00111">
    <property type="entry name" value="Fer2"/>
    <property type="match status" value="1"/>
</dbReference>
<accession>A0A9W5W8A5</accession>
<proteinExistence type="predicted"/>
<evidence type="ECO:0000259" key="1">
    <source>
        <dbReference type="PROSITE" id="PS51085"/>
    </source>
</evidence>
<dbReference type="AlphaFoldDB" id="A0A9W5W8A5"/>
<dbReference type="InterPro" id="IPR001041">
    <property type="entry name" value="2Fe-2S_ferredoxin-type"/>
</dbReference>
<feature type="domain" description="2Fe-2S ferredoxin-type" evidence="1">
    <location>
        <begin position="1"/>
        <end position="96"/>
    </location>
</feature>
<keyword evidence="3" id="KW-1185">Reference proteome</keyword>
<protein>
    <submittedName>
        <fullName evidence="2">Ferredoxin</fullName>
    </submittedName>
</protein>
<dbReference type="EMBL" id="JFHU01000013">
    <property type="protein sequence ID" value="EXX92187.1"/>
    <property type="molecule type" value="Genomic_DNA"/>
</dbReference>